<evidence type="ECO:0000313" key="2">
    <source>
        <dbReference type="Proteomes" id="UP000838756"/>
    </source>
</evidence>
<dbReference type="OrthoDB" id="10573946at2759"/>
<accession>A0A8S4QJU3</accession>
<gene>
    <name evidence="1" type="primary">jg6311</name>
    <name evidence="1" type="ORF">PAEG_LOCUS2712</name>
</gene>
<dbReference type="Proteomes" id="UP000838756">
    <property type="component" value="Unassembled WGS sequence"/>
</dbReference>
<sequence>MRFPDDLSPLNQSKLKTVFQLGSPKSVSLGYHGFTPHITYYPVFHAAVGMKGISAEEAAARRVVAAAYELFSIVSVKCAINIAAPSGLGSTALAGSLH</sequence>
<comment type="caution">
    <text evidence="1">The sequence shown here is derived from an EMBL/GenBank/DDBJ whole genome shotgun (WGS) entry which is preliminary data.</text>
</comment>
<name>A0A8S4QJU3_9NEOP</name>
<protein>
    <submittedName>
        <fullName evidence="1">Jg6311 protein</fullName>
    </submittedName>
</protein>
<organism evidence="1 2">
    <name type="scientific">Pararge aegeria aegeria</name>
    <dbReference type="NCBI Taxonomy" id="348720"/>
    <lineage>
        <taxon>Eukaryota</taxon>
        <taxon>Metazoa</taxon>
        <taxon>Ecdysozoa</taxon>
        <taxon>Arthropoda</taxon>
        <taxon>Hexapoda</taxon>
        <taxon>Insecta</taxon>
        <taxon>Pterygota</taxon>
        <taxon>Neoptera</taxon>
        <taxon>Endopterygota</taxon>
        <taxon>Lepidoptera</taxon>
        <taxon>Glossata</taxon>
        <taxon>Ditrysia</taxon>
        <taxon>Papilionoidea</taxon>
        <taxon>Nymphalidae</taxon>
        <taxon>Satyrinae</taxon>
        <taxon>Satyrini</taxon>
        <taxon>Parargina</taxon>
        <taxon>Pararge</taxon>
    </lineage>
</organism>
<proteinExistence type="predicted"/>
<keyword evidence="2" id="KW-1185">Reference proteome</keyword>
<reference evidence="1" key="1">
    <citation type="submission" date="2022-03" db="EMBL/GenBank/DDBJ databases">
        <authorList>
            <person name="Lindestad O."/>
        </authorList>
    </citation>
    <scope>NUCLEOTIDE SEQUENCE</scope>
</reference>
<dbReference type="EMBL" id="CAKXAJ010008456">
    <property type="protein sequence ID" value="CAH2210854.1"/>
    <property type="molecule type" value="Genomic_DNA"/>
</dbReference>
<evidence type="ECO:0000313" key="1">
    <source>
        <dbReference type="EMBL" id="CAH2210854.1"/>
    </source>
</evidence>
<dbReference type="AlphaFoldDB" id="A0A8S4QJU3"/>